<feature type="transmembrane region" description="Helical" evidence="7">
    <location>
        <begin position="117"/>
        <end position="133"/>
    </location>
</feature>
<dbReference type="Proteomes" id="UP000237839">
    <property type="component" value="Unassembled WGS sequence"/>
</dbReference>
<dbReference type="PANTHER" id="PTHR33452:SF1">
    <property type="entry name" value="INNER MEMBRANE PROTEIN YPHA-RELATED"/>
    <property type="match status" value="1"/>
</dbReference>
<dbReference type="EMBL" id="PUGF01000013">
    <property type="protein sequence ID" value="PRC92493.1"/>
    <property type="molecule type" value="Genomic_DNA"/>
</dbReference>
<evidence type="ECO:0000256" key="4">
    <source>
        <dbReference type="ARBA" id="ARBA00022692"/>
    </source>
</evidence>
<feature type="transmembrane region" description="Helical" evidence="7">
    <location>
        <begin position="57"/>
        <end position="77"/>
    </location>
</feature>
<name>A0A2S9GXQ3_9BURK</name>
<organism evidence="8 9">
    <name type="scientific">Solimicrobium silvestre</name>
    <dbReference type="NCBI Taxonomy" id="2099400"/>
    <lineage>
        <taxon>Bacteria</taxon>
        <taxon>Pseudomonadati</taxon>
        <taxon>Pseudomonadota</taxon>
        <taxon>Betaproteobacteria</taxon>
        <taxon>Burkholderiales</taxon>
        <taxon>Oxalobacteraceae</taxon>
        <taxon>Solimicrobium</taxon>
    </lineage>
</organism>
<dbReference type="InterPro" id="IPR032808">
    <property type="entry name" value="DoxX"/>
</dbReference>
<protein>
    <submittedName>
        <fullName evidence="8">DoxX</fullName>
    </submittedName>
</protein>
<feature type="transmembrane region" description="Helical" evidence="7">
    <location>
        <begin position="18"/>
        <end position="37"/>
    </location>
</feature>
<sequence>MKKYIDEFPYLTLDQSLVIFRLTLAALFMAHATMRFFEPHYFHDFGDFLAQRSVPFAHAVPYIATAIEMVGGVFLIFNKFSRWVAMSFFGISAGGIIIIHARLGWFVGEWGEGGCEYSVALCVMCLLMAAIDREKQKTIVRPSFDDSQLPLMAR</sequence>
<dbReference type="InterPro" id="IPR051907">
    <property type="entry name" value="DoxX-like_oxidoreductase"/>
</dbReference>
<reference evidence="8 9" key="1">
    <citation type="submission" date="2018-02" db="EMBL/GenBank/DDBJ databases">
        <title>Solimicrobium silvestre gen. nov., sp. nov., isolated from alpine forest soil.</title>
        <authorList>
            <person name="Margesin R."/>
            <person name="Albuquerque L."/>
            <person name="Zhang D.-C."/>
            <person name="Froufe H.J.C."/>
            <person name="Severino R."/>
            <person name="Roxo I."/>
            <person name="Egas C."/>
            <person name="Da Costa M.S."/>
        </authorList>
    </citation>
    <scope>NUCLEOTIDE SEQUENCE [LARGE SCALE GENOMIC DNA]</scope>
    <source>
        <strain evidence="8 9">S20-91</strain>
    </source>
</reference>
<comment type="subcellular location">
    <subcellularLocation>
        <location evidence="1">Cell membrane</location>
        <topology evidence="1">Multi-pass membrane protein</topology>
    </subcellularLocation>
</comment>
<gene>
    <name evidence="8" type="ORF">S2091_2868</name>
</gene>
<comment type="caution">
    <text evidence="8">The sequence shown here is derived from an EMBL/GenBank/DDBJ whole genome shotgun (WGS) entry which is preliminary data.</text>
</comment>
<dbReference type="Pfam" id="PF07681">
    <property type="entry name" value="DoxX"/>
    <property type="match status" value="1"/>
</dbReference>
<feature type="transmembrane region" description="Helical" evidence="7">
    <location>
        <begin position="84"/>
        <end position="105"/>
    </location>
</feature>
<evidence type="ECO:0000256" key="7">
    <source>
        <dbReference type="SAM" id="Phobius"/>
    </source>
</evidence>
<keyword evidence="3" id="KW-1003">Cell membrane</keyword>
<evidence type="ECO:0000256" key="1">
    <source>
        <dbReference type="ARBA" id="ARBA00004651"/>
    </source>
</evidence>
<comment type="similarity">
    <text evidence="2">Belongs to the DoxX family.</text>
</comment>
<keyword evidence="6 7" id="KW-0472">Membrane</keyword>
<evidence type="ECO:0000256" key="2">
    <source>
        <dbReference type="ARBA" id="ARBA00006679"/>
    </source>
</evidence>
<dbReference type="AlphaFoldDB" id="A0A2S9GXQ3"/>
<dbReference type="RefSeq" id="WP_105532614.1">
    <property type="nucleotide sequence ID" value="NZ_PUGF01000013.1"/>
</dbReference>
<keyword evidence="4 7" id="KW-0812">Transmembrane</keyword>
<keyword evidence="9" id="KW-1185">Reference proteome</keyword>
<dbReference type="OrthoDB" id="8778559at2"/>
<keyword evidence="5 7" id="KW-1133">Transmembrane helix</keyword>
<evidence type="ECO:0000256" key="3">
    <source>
        <dbReference type="ARBA" id="ARBA00022475"/>
    </source>
</evidence>
<dbReference type="GO" id="GO:0005886">
    <property type="term" value="C:plasma membrane"/>
    <property type="evidence" value="ECO:0007669"/>
    <property type="project" value="UniProtKB-SubCell"/>
</dbReference>
<accession>A0A2S9GXQ3</accession>
<evidence type="ECO:0000313" key="8">
    <source>
        <dbReference type="EMBL" id="PRC92493.1"/>
    </source>
</evidence>
<evidence type="ECO:0000313" key="9">
    <source>
        <dbReference type="Proteomes" id="UP000237839"/>
    </source>
</evidence>
<evidence type="ECO:0000256" key="5">
    <source>
        <dbReference type="ARBA" id="ARBA00022989"/>
    </source>
</evidence>
<evidence type="ECO:0000256" key="6">
    <source>
        <dbReference type="ARBA" id="ARBA00023136"/>
    </source>
</evidence>
<dbReference type="PANTHER" id="PTHR33452">
    <property type="entry name" value="OXIDOREDUCTASE CATD-RELATED"/>
    <property type="match status" value="1"/>
</dbReference>
<proteinExistence type="inferred from homology"/>